<dbReference type="Proteomes" id="UP001338137">
    <property type="component" value="Unassembled WGS sequence"/>
</dbReference>
<sequence length="184" mass="20957">MFETFSTYGFCCFTFWKSAVQIVPWAETDFDLLHQLNIPEMLDHLGGPETDEQVHKRHKRYCDLSAAGKGRMFSIVLMPEGVSVGNVGYWETSWQGEMVYEMGWGVLPPFQGKGIAALATAEAIKQAKAEQRLRFIHAFPSVDNPASNAICRKLHFQLVSECSFEYPPGTFMHCNDWRLPIMEQ</sequence>
<evidence type="ECO:0000313" key="6">
    <source>
        <dbReference type="Proteomes" id="UP001338137"/>
    </source>
</evidence>
<evidence type="ECO:0000313" key="5">
    <source>
        <dbReference type="EMBL" id="MEC0227190.1"/>
    </source>
</evidence>
<dbReference type="PANTHER" id="PTHR43792">
    <property type="entry name" value="GNAT FAMILY, PUTATIVE (AFU_ORTHOLOGUE AFUA_3G00765)-RELATED-RELATED"/>
    <property type="match status" value="1"/>
</dbReference>
<reference evidence="5 6" key="1">
    <citation type="submission" date="2023-03" db="EMBL/GenBank/DDBJ databases">
        <title>Bacillus Genome Sequencing.</title>
        <authorList>
            <person name="Dunlap C."/>
        </authorList>
    </citation>
    <scope>NUCLEOTIDE SEQUENCE [LARGE SCALE GENOMIC DNA]</scope>
    <source>
        <strain evidence="5 6">BD-533</strain>
    </source>
</reference>
<dbReference type="Gene3D" id="3.40.630.30">
    <property type="match status" value="1"/>
</dbReference>
<keyword evidence="2" id="KW-0012">Acyltransferase</keyword>
<name>A0ABU6FZP2_9BACL</name>
<dbReference type="Pfam" id="PF13302">
    <property type="entry name" value="Acetyltransf_3"/>
    <property type="match status" value="1"/>
</dbReference>
<evidence type="ECO:0000256" key="2">
    <source>
        <dbReference type="ARBA" id="ARBA00023315"/>
    </source>
</evidence>
<evidence type="ECO:0000256" key="1">
    <source>
        <dbReference type="ARBA" id="ARBA00022679"/>
    </source>
</evidence>
<proteinExistence type="inferred from homology"/>
<feature type="domain" description="N-acetyltransferase" evidence="4">
    <location>
        <begin position="20"/>
        <end position="177"/>
    </location>
</feature>
<gene>
    <name evidence="5" type="ORF">P4I72_08645</name>
</gene>
<evidence type="ECO:0000259" key="4">
    <source>
        <dbReference type="PROSITE" id="PS51186"/>
    </source>
</evidence>
<dbReference type="SUPFAM" id="SSF55729">
    <property type="entry name" value="Acyl-CoA N-acyltransferases (Nat)"/>
    <property type="match status" value="1"/>
</dbReference>
<dbReference type="EMBL" id="JARLKY010000018">
    <property type="protein sequence ID" value="MEC0227190.1"/>
    <property type="molecule type" value="Genomic_DNA"/>
</dbReference>
<accession>A0ABU6FZP2</accession>
<dbReference type="PROSITE" id="PS51186">
    <property type="entry name" value="GNAT"/>
    <property type="match status" value="1"/>
</dbReference>
<organism evidence="5 6">
    <name type="scientific">Paenibacillus alba</name>
    <dbReference type="NCBI Taxonomy" id="1197127"/>
    <lineage>
        <taxon>Bacteria</taxon>
        <taxon>Bacillati</taxon>
        <taxon>Bacillota</taxon>
        <taxon>Bacilli</taxon>
        <taxon>Bacillales</taxon>
        <taxon>Paenibacillaceae</taxon>
        <taxon>Paenibacillus</taxon>
    </lineage>
</organism>
<keyword evidence="6" id="KW-1185">Reference proteome</keyword>
<dbReference type="InterPro" id="IPR051531">
    <property type="entry name" value="N-acetyltransferase"/>
</dbReference>
<dbReference type="PANTHER" id="PTHR43792:SF8">
    <property type="entry name" value="[RIBOSOMAL PROTEIN US5]-ALANINE N-ACETYLTRANSFERASE"/>
    <property type="match status" value="1"/>
</dbReference>
<evidence type="ECO:0000256" key="3">
    <source>
        <dbReference type="ARBA" id="ARBA00038502"/>
    </source>
</evidence>
<dbReference type="InterPro" id="IPR000182">
    <property type="entry name" value="GNAT_dom"/>
</dbReference>
<keyword evidence="1" id="KW-0808">Transferase</keyword>
<dbReference type="CDD" id="cd04301">
    <property type="entry name" value="NAT_SF"/>
    <property type="match status" value="1"/>
</dbReference>
<comment type="similarity">
    <text evidence="3">Belongs to the acetyltransferase family. RimJ subfamily.</text>
</comment>
<comment type="caution">
    <text evidence="5">The sequence shown here is derived from an EMBL/GenBank/DDBJ whole genome shotgun (WGS) entry which is preliminary data.</text>
</comment>
<dbReference type="RefSeq" id="WP_326071629.1">
    <property type="nucleotide sequence ID" value="NZ_JARLKY010000018.1"/>
</dbReference>
<dbReference type="InterPro" id="IPR016181">
    <property type="entry name" value="Acyl_CoA_acyltransferase"/>
</dbReference>
<protein>
    <submittedName>
        <fullName evidence="5">GNAT family N-acetyltransferase</fullName>
    </submittedName>
</protein>